<keyword evidence="1" id="KW-0328">Glycosyltransferase</keyword>
<dbReference type="PANTHER" id="PTHR30160">
    <property type="entry name" value="TETRAACYLDISACCHARIDE 4'-KINASE-RELATED"/>
    <property type="match status" value="1"/>
</dbReference>
<dbReference type="SUPFAM" id="SSF53756">
    <property type="entry name" value="UDP-Glycosyltransferase/glycogen phosphorylase"/>
    <property type="match status" value="1"/>
</dbReference>
<evidence type="ECO:0000313" key="4">
    <source>
        <dbReference type="Proteomes" id="UP000633278"/>
    </source>
</evidence>
<dbReference type="AlphaFoldDB" id="A0A917HV44"/>
<keyword evidence="4" id="KW-1185">Reference proteome</keyword>
<dbReference type="InterPro" id="IPR002201">
    <property type="entry name" value="Glyco_trans_9"/>
</dbReference>
<dbReference type="GO" id="GO:0005829">
    <property type="term" value="C:cytosol"/>
    <property type="evidence" value="ECO:0007669"/>
    <property type="project" value="TreeGrafter"/>
</dbReference>
<protein>
    <submittedName>
        <fullName evidence="3">Heptosyltransferase</fullName>
    </submittedName>
</protein>
<dbReference type="CDD" id="cd03789">
    <property type="entry name" value="GT9_LPS_heptosyltransferase"/>
    <property type="match status" value="1"/>
</dbReference>
<proteinExistence type="predicted"/>
<dbReference type="Gene3D" id="3.40.50.2000">
    <property type="entry name" value="Glycogen Phosphorylase B"/>
    <property type="match status" value="2"/>
</dbReference>
<sequence length="330" mass="37573">MGDVAMTVPVLRALIDQHPDAQITMISKGHLAPVFESLKTVRFFEVDVKHKHKGILGLWRLFRQLQKEEITHVADLHNVLRSKILRLFFRFSLKKVAAIDKGRAEKKALTRSKNKIFKQLKSTHQRYADVFKQLGFLVDISNPTQLKKPILSKNITTITGIKDSKKWIGIAPFAQYASKTYPLDFMEKVIEKLSEHYHLFLFGGGQKEIEILTSLEKKHPQTICVAGRLKLKEELDLISHLDLMLAMDSGNAHFASMQQIKTITLWGVTHPFAGFAPFGQPVDYCILPDLKKYPNIPCSVYGNKVCEGYEEVMYSIKPNTITKKIVSVLN</sequence>
<dbReference type="Proteomes" id="UP000633278">
    <property type="component" value="Unassembled WGS sequence"/>
</dbReference>
<name>A0A917HV44_9FLAO</name>
<accession>A0A917HV44</accession>
<reference evidence="3" key="1">
    <citation type="journal article" date="2014" name="Int. J. Syst. Evol. Microbiol.">
        <title>Complete genome sequence of Corynebacterium casei LMG S-19264T (=DSM 44701T), isolated from a smear-ripened cheese.</title>
        <authorList>
            <consortium name="US DOE Joint Genome Institute (JGI-PGF)"/>
            <person name="Walter F."/>
            <person name="Albersmeier A."/>
            <person name="Kalinowski J."/>
            <person name="Ruckert C."/>
        </authorList>
    </citation>
    <scope>NUCLEOTIDE SEQUENCE</scope>
    <source>
        <strain evidence="3">CGMCC 1.15763</strain>
    </source>
</reference>
<dbReference type="EMBL" id="BMJW01000001">
    <property type="protein sequence ID" value="GGG91594.1"/>
    <property type="molecule type" value="Genomic_DNA"/>
</dbReference>
<keyword evidence="2" id="KW-0808">Transferase</keyword>
<evidence type="ECO:0000313" key="3">
    <source>
        <dbReference type="EMBL" id="GGG91594.1"/>
    </source>
</evidence>
<comment type="caution">
    <text evidence="3">The sequence shown here is derived from an EMBL/GenBank/DDBJ whole genome shotgun (WGS) entry which is preliminary data.</text>
</comment>
<organism evidence="3 4">
    <name type="scientific">Polaribacter pacificus</name>
    <dbReference type="NCBI Taxonomy" id="1775173"/>
    <lineage>
        <taxon>Bacteria</taxon>
        <taxon>Pseudomonadati</taxon>
        <taxon>Bacteroidota</taxon>
        <taxon>Flavobacteriia</taxon>
        <taxon>Flavobacteriales</taxon>
        <taxon>Flavobacteriaceae</taxon>
    </lineage>
</organism>
<dbReference type="InterPro" id="IPR051199">
    <property type="entry name" value="LPS_LOS_Heptosyltrfase"/>
</dbReference>
<dbReference type="GO" id="GO:0009244">
    <property type="term" value="P:lipopolysaccharide core region biosynthetic process"/>
    <property type="evidence" value="ECO:0007669"/>
    <property type="project" value="TreeGrafter"/>
</dbReference>
<evidence type="ECO:0000256" key="1">
    <source>
        <dbReference type="ARBA" id="ARBA00022676"/>
    </source>
</evidence>
<dbReference type="PANTHER" id="PTHR30160:SF22">
    <property type="entry name" value="LIPOPOLYSACCHARIDE CORE BIOSYNTHESIS PROTEIN"/>
    <property type="match status" value="1"/>
</dbReference>
<evidence type="ECO:0000256" key="2">
    <source>
        <dbReference type="ARBA" id="ARBA00022679"/>
    </source>
</evidence>
<dbReference type="Pfam" id="PF01075">
    <property type="entry name" value="Glyco_transf_9"/>
    <property type="match status" value="1"/>
</dbReference>
<gene>
    <name evidence="3" type="ORF">GCM10011416_05320</name>
</gene>
<reference evidence="3" key="2">
    <citation type="submission" date="2020-09" db="EMBL/GenBank/DDBJ databases">
        <authorList>
            <person name="Sun Q."/>
            <person name="Zhou Y."/>
        </authorList>
    </citation>
    <scope>NUCLEOTIDE SEQUENCE</scope>
    <source>
        <strain evidence="3">CGMCC 1.15763</strain>
    </source>
</reference>
<dbReference type="GO" id="GO:0008713">
    <property type="term" value="F:ADP-heptose-lipopolysaccharide heptosyltransferase activity"/>
    <property type="evidence" value="ECO:0007669"/>
    <property type="project" value="TreeGrafter"/>
</dbReference>